<dbReference type="GO" id="GO:0005975">
    <property type="term" value="P:carbohydrate metabolic process"/>
    <property type="evidence" value="ECO:0007669"/>
    <property type="project" value="InterPro"/>
</dbReference>
<keyword evidence="1" id="KW-0378">Hydrolase</keyword>
<dbReference type="OrthoDB" id="410307at2759"/>
<proteinExistence type="predicted"/>
<dbReference type="InterPro" id="IPR015883">
    <property type="entry name" value="Glyco_hydro_20_cat"/>
</dbReference>
<keyword evidence="4" id="KW-1185">Reference proteome</keyword>
<dbReference type="Pfam" id="PF00728">
    <property type="entry name" value="Glyco_hydro_20"/>
    <property type="match status" value="1"/>
</dbReference>
<accession>A0A830CEQ9</accession>
<protein>
    <submittedName>
        <fullName evidence="3">Zinc finger CCCH domain-containing protein 29</fullName>
    </submittedName>
</protein>
<evidence type="ECO:0000313" key="3">
    <source>
        <dbReference type="EMBL" id="GFP97539.1"/>
    </source>
</evidence>
<evidence type="ECO:0000313" key="4">
    <source>
        <dbReference type="Proteomes" id="UP000653305"/>
    </source>
</evidence>
<dbReference type="GO" id="GO:0004553">
    <property type="term" value="F:hydrolase activity, hydrolyzing O-glycosyl compounds"/>
    <property type="evidence" value="ECO:0007669"/>
    <property type="project" value="InterPro"/>
</dbReference>
<sequence>MGVNKLNVFHWHITDSQSFTGVAVRAGAGGEGGVRVPIQRPGVHVELGVAGWEAGGGFNGEEERKLRKSGSFGYRGMGNSDGSTVMSPGGAGEPDVSWVNSLVRDVPSRGGPAAGVYEAETTMMPHWFDQMYIEQEQIVA</sequence>
<name>A0A830CEQ9_9LAMI</name>
<dbReference type="EMBL" id="BMAC01000494">
    <property type="protein sequence ID" value="GFP97539.1"/>
    <property type="molecule type" value="Genomic_DNA"/>
</dbReference>
<reference evidence="3" key="1">
    <citation type="submission" date="2020-07" db="EMBL/GenBank/DDBJ databases">
        <title>Ethylene signaling mediates host invasion by parasitic plants.</title>
        <authorList>
            <person name="Yoshida S."/>
        </authorList>
    </citation>
    <scope>NUCLEOTIDE SEQUENCE</scope>
    <source>
        <strain evidence="3">Okayama</strain>
    </source>
</reference>
<gene>
    <name evidence="3" type="ORF">PHJA_001898000</name>
</gene>
<evidence type="ECO:0000259" key="2">
    <source>
        <dbReference type="Pfam" id="PF00728"/>
    </source>
</evidence>
<dbReference type="AlphaFoldDB" id="A0A830CEQ9"/>
<organism evidence="3 4">
    <name type="scientific">Phtheirospermum japonicum</name>
    <dbReference type="NCBI Taxonomy" id="374723"/>
    <lineage>
        <taxon>Eukaryota</taxon>
        <taxon>Viridiplantae</taxon>
        <taxon>Streptophyta</taxon>
        <taxon>Embryophyta</taxon>
        <taxon>Tracheophyta</taxon>
        <taxon>Spermatophyta</taxon>
        <taxon>Magnoliopsida</taxon>
        <taxon>eudicotyledons</taxon>
        <taxon>Gunneridae</taxon>
        <taxon>Pentapetalae</taxon>
        <taxon>asterids</taxon>
        <taxon>lamiids</taxon>
        <taxon>Lamiales</taxon>
        <taxon>Orobanchaceae</taxon>
        <taxon>Orobanchaceae incertae sedis</taxon>
        <taxon>Phtheirospermum</taxon>
    </lineage>
</organism>
<feature type="domain" description="Glycoside hydrolase family 20 catalytic" evidence="2">
    <location>
        <begin position="1"/>
        <end position="20"/>
    </location>
</feature>
<dbReference type="Proteomes" id="UP000653305">
    <property type="component" value="Unassembled WGS sequence"/>
</dbReference>
<evidence type="ECO:0000256" key="1">
    <source>
        <dbReference type="ARBA" id="ARBA00022801"/>
    </source>
</evidence>
<comment type="caution">
    <text evidence="3">The sequence shown here is derived from an EMBL/GenBank/DDBJ whole genome shotgun (WGS) entry which is preliminary data.</text>
</comment>